<keyword evidence="9" id="KW-1185">Reference proteome</keyword>
<keyword evidence="4" id="KW-0862">Zinc</keyword>
<evidence type="ECO:0000256" key="4">
    <source>
        <dbReference type="ARBA" id="ARBA00022833"/>
    </source>
</evidence>
<dbReference type="PANTHER" id="PTHR46481">
    <property type="entry name" value="ZINC FINGER BED DOMAIN-CONTAINING PROTEIN 4"/>
    <property type="match status" value="1"/>
</dbReference>
<dbReference type="PANTHER" id="PTHR46481:SF10">
    <property type="entry name" value="ZINC FINGER BED DOMAIN-CONTAINING PROTEIN 39"/>
    <property type="match status" value="1"/>
</dbReference>
<comment type="subcellular location">
    <subcellularLocation>
        <location evidence="1">Nucleus</location>
    </subcellularLocation>
</comment>
<feature type="compositionally biased region" description="Low complexity" evidence="6">
    <location>
        <begin position="289"/>
        <end position="299"/>
    </location>
</feature>
<sequence length="812" mass="91074">MRMDFGCVLQVTEVEEIVVEATVRSIVGRILDEVEKHAAEGDINLHLVELSDLSPRKHMPMGSPWVPMFHNFMGLCPHGCVMGMPMTAQRRVHPIGITMGILPRAPSSKKKEAVMEVEGSVRSIFLGIIEDVWNRVGKIMKTRRAELEDDLELSESSSNEENEWMMDLYDRSADDCARQMTEDLERPPTPKKERRSVPVSKDRYKAKKWMFDHLLDPLPPKTLKRPPEAVAKPSRGVKNTPPKQKTKAEKVILEPRAKAQKRRAEAIAKEKDEVPVKKVVKEMADRPFKSTTPSSATKTPKGKKMADRPLKSTTPSSANKTPKGKEMADRPLKSTTPTSATTTPKRISRYPDGKKTVALREALLYMICHDTLPLMTSEKNGFRYFCKVAVPLWTPPSKGTMTSLLEDKYQKCSALVRDTIASLEAYCMTADIWTEKHTVKSYLGVTLHFLDEENDALDAFRLGLVPLTGAHTSVYSGEVLDEVLVDWGIKKECVKLFITDNAENMKKAIVDNFGPAVWQPCFAHTLNLVADAPFKHVKISDIVSAALLKVKDAPDMLSGAEMYTCRLLLKILRPFYQITLELSGHKVPTASKVVPLLRLANQTLSRIDTGNDLVAMGTRNALIRAMQGYFGNIELVRPFVIATFLDPRFKDLHFSSIVVSSNVVSYIARELKDIMREEKTRREAELAAMQKDTREEVTADPDNLWALHDTAAASRSAHGEEETSAAIPLQLREYKRKPVLSRDGDPIKQWAVLKTEFPELHKVAMNYLQLISSSVPSESYFSLTGSIASPKRSRLTPQHLTMIAFLGSLDTR</sequence>
<dbReference type="InterPro" id="IPR052035">
    <property type="entry name" value="ZnF_BED_domain_contain"/>
</dbReference>
<dbReference type="GO" id="GO:0016874">
    <property type="term" value="F:ligase activity"/>
    <property type="evidence" value="ECO:0007669"/>
    <property type="project" value="UniProtKB-KW"/>
</dbReference>
<dbReference type="InterPro" id="IPR008906">
    <property type="entry name" value="HATC_C_dom"/>
</dbReference>
<dbReference type="GO" id="GO:0005634">
    <property type="term" value="C:nucleus"/>
    <property type="evidence" value="ECO:0007669"/>
    <property type="project" value="UniProtKB-SubCell"/>
</dbReference>
<evidence type="ECO:0000313" key="9">
    <source>
        <dbReference type="Proteomes" id="UP001219518"/>
    </source>
</evidence>
<dbReference type="SUPFAM" id="SSF53098">
    <property type="entry name" value="Ribonuclease H-like"/>
    <property type="match status" value="1"/>
</dbReference>
<keyword evidence="5" id="KW-0539">Nucleus</keyword>
<reference evidence="8" key="1">
    <citation type="submission" date="2021-07" db="EMBL/GenBank/DDBJ databases">
        <authorList>
            <person name="Catto M.A."/>
            <person name="Jacobson A."/>
            <person name="Kennedy G."/>
            <person name="Labadie P."/>
            <person name="Hunt B.G."/>
            <person name="Srinivasan R."/>
        </authorList>
    </citation>
    <scope>NUCLEOTIDE SEQUENCE</scope>
    <source>
        <strain evidence="8">PL_HMW_Pooled</strain>
        <tissue evidence="8">Head</tissue>
    </source>
</reference>
<evidence type="ECO:0000256" key="6">
    <source>
        <dbReference type="SAM" id="MobiDB-lite"/>
    </source>
</evidence>
<evidence type="ECO:0000256" key="1">
    <source>
        <dbReference type="ARBA" id="ARBA00004123"/>
    </source>
</evidence>
<evidence type="ECO:0000259" key="7">
    <source>
        <dbReference type="Pfam" id="PF05699"/>
    </source>
</evidence>
<feature type="compositionally biased region" description="Basic and acidic residues" evidence="6">
    <location>
        <begin position="323"/>
        <end position="332"/>
    </location>
</feature>
<feature type="compositionally biased region" description="Low complexity" evidence="6">
    <location>
        <begin position="334"/>
        <end position="344"/>
    </location>
</feature>
<feature type="compositionally biased region" description="Polar residues" evidence="6">
    <location>
        <begin position="311"/>
        <end position="320"/>
    </location>
</feature>
<keyword evidence="8" id="KW-0436">Ligase</keyword>
<gene>
    <name evidence="8" type="ORF">KUF71_012449</name>
</gene>
<feature type="domain" description="HAT C-terminal dimerisation" evidence="7">
    <location>
        <begin position="731"/>
        <end position="806"/>
    </location>
</feature>
<dbReference type="Proteomes" id="UP001219518">
    <property type="component" value="Unassembled WGS sequence"/>
</dbReference>
<feature type="region of interest" description="Disordered" evidence="6">
    <location>
        <begin position="284"/>
        <end position="352"/>
    </location>
</feature>
<reference evidence="8" key="2">
    <citation type="journal article" date="2023" name="BMC Genomics">
        <title>Pest status, molecular evolution, and epigenetic factors derived from the genome assembly of Frankliniella fusca, a thysanopteran phytovirus vector.</title>
        <authorList>
            <person name="Catto M.A."/>
            <person name="Labadie P.E."/>
            <person name="Jacobson A.L."/>
            <person name="Kennedy G.G."/>
            <person name="Srinivasan R."/>
            <person name="Hunt B.G."/>
        </authorList>
    </citation>
    <scope>NUCLEOTIDE SEQUENCE</scope>
    <source>
        <strain evidence="8">PL_HMW_Pooled</strain>
    </source>
</reference>
<evidence type="ECO:0000256" key="2">
    <source>
        <dbReference type="ARBA" id="ARBA00022723"/>
    </source>
</evidence>
<proteinExistence type="predicted"/>
<name>A0AAE1LTT1_9NEOP</name>
<dbReference type="GO" id="GO:0008270">
    <property type="term" value="F:zinc ion binding"/>
    <property type="evidence" value="ECO:0007669"/>
    <property type="project" value="UniProtKB-KW"/>
</dbReference>
<keyword evidence="2" id="KW-0479">Metal-binding</keyword>
<evidence type="ECO:0000256" key="3">
    <source>
        <dbReference type="ARBA" id="ARBA00022771"/>
    </source>
</evidence>
<accession>A0AAE1LTT1</accession>
<protein>
    <submittedName>
        <fullName evidence="8">E3 SUMO-protein ligase ZBED1</fullName>
    </submittedName>
</protein>
<dbReference type="GO" id="GO:0046983">
    <property type="term" value="F:protein dimerization activity"/>
    <property type="evidence" value="ECO:0007669"/>
    <property type="project" value="InterPro"/>
</dbReference>
<organism evidence="8 9">
    <name type="scientific">Frankliniella fusca</name>
    <dbReference type="NCBI Taxonomy" id="407009"/>
    <lineage>
        <taxon>Eukaryota</taxon>
        <taxon>Metazoa</taxon>
        <taxon>Ecdysozoa</taxon>
        <taxon>Arthropoda</taxon>
        <taxon>Hexapoda</taxon>
        <taxon>Insecta</taxon>
        <taxon>Pterygota</taxon>
        <taxon>Neoptera</taxon>
        <taxon>Paraneoptera</taxon>
        <taxon>Thysanoptera</taxon>
        <taxon>Terebrantia</taxon>
        <taxon>Thripoidea</taxon>
        <taxon>Thripidae</taxon>
        <taxon>Frankliniella</taxon>
    </lineage>
</organism>
<evidence type="ECO:0000313" key="8">
    <source>
        <dbReference type="EMBL" id="KAK3932376.1"/>
    </source>
</evidence>
<dbReference type="InterPro" id="IPR012337">
    <property type="entry name" value="RNaseH-like_sf"/>
</dbReference>
<dbReference type="EMBL" id="JAHWGI010001435">
    <property type="protein sequence ID" value="KAK3932376.1"/>
    <property type="molecule type" value="Genomic_DNA"/>
</dbReference>
<feature type="compositionally biased region" description="Basic and acidic residues" evidence="6">
    <location>
        <begin position="181"/>
        <end position="191"/>
    </location>
</feature>
<feature type="region of interest" description="Disordered" evidence="6">
    <location>
        <begin position="217"/>
        <end position="251"/>
    </location>
</feature>
<dbReference type="Pfam" id="PF05699">
    <property type="entry name" value="Dimer_Tnp_hAT"/>
    <property type="match status" value="1"/>
</dbReference>
<feature type="region of interest" description="Disordered" evidence="6">
    <location>
        <begin position="181"/>
        <end position="200"/>
    </location>
</feature>
<evidence type="ECO:0000256" key="5">
    <source>
        <dbReference type="ARBA" id="ARBA00023242"/>
    </source>
</evidence>
<dbReference type="AlphaFoldDB" id="A0AAE1LTT1"/>
<comment type="caution">
    <text evidence="8">The sequence shown here is derived from an EMBL/GenBank/DDBJ whole genome shotgun (WGS) entry which is preliminary data.</text>
</comment>
<keyword evidence="3" id="KW-0863">Zinc-finger</keyword>